<dbReference type="EMBL" id="VSRR010000035">
    <property type="protein sequence ID" value="MPC08569.1"/>
    <property type="molecule type" value="Genomic_DNA"/>
</dbReference>
<feature type="region of interest" description="Disordered" evidence="1">
    <location>
        <begin position="1"/>
        <end position="57"/>
    </location>
</feature>
<proteinExistence type="predicted"/>
<gene>
    <name evidence="2" type="ORF">E2C01_001157</name>
</gene>
<evidence type="ECO:0000256" key="1">
    <source>
        <dbReference type="SAM" id="MobiDB-lite"/>
    </source>
</evidence>
<organism evidence="2 3">
    <name type="scientific">Portunus trituberculatus</name>
    <name type="common">Swimming crab</name>
    <name type="synonym">Neptunus trituberculatus</name>
    <dbReference type="NCBI Taxonomy" id="210409"/>
    <lineage>
        <taxon>Eukaryota</taxon>
        <taxon>Metazoa</taxon>
        <taxon>Ecdysozoa</taxon>
        <taxon>Arthropoda</taxon>
        <taxon>Crustacea</taxon>
        <taxon>Multicrustacea</taxon>
        <taxon>Malacostraca</taxon>
        <taxon>Eumalacostraca</taxon>
        <taxon>Eucarida</taxon>
        <taxon>Decapoda</taxon>
        <taxon>Pleocyemata</taxon>
        <taxon>Brachyura</taxon>
        <taxon>Eubrachyura</taxon>
        <taxon>Portunoidea</taxon>
        <taxon>Portunidae</taxon>
        <taxon>Portuninae</taxon>
        <taxon>Portunus</taxon>
    </lineage>
</organism>
<feature type="compositionally biased region" description="Basic and acidic residues" evidence="1">
    <location>
        <begin position="47"/>
        <end position="57"/>
    </location>
</feature>
<reference evidence="2 3" key="1">
    <citation type="submission" date="2019-05" db="EMBL/GenBank/DDBJ databases">
        <title>Another draft genome of Portunus trituberculatus and its Hox gene families provides insights of decapod evolution.</title>
        <authorList>
            <person name="Jeong J.-H."/>
            <person name="Song I."/>
            <person name="Kim S."/>
            <person name="Choi T."/>
            <person name="Kim D."/>
            <person name="Ryu S."/>
            <person name="Kim W."/>
        </authorList>
    </citation>
    <scope>NUCLEOTIDE SEQUENCE [LARGE SCALE GENOMIC DNA]</scope>
    <source>
        <tissue evidence="2">Muscle</tissue>
    </source>
</reference>
<accession>A0A5B7CGF2</accession>
<dbReference type="AlphaFoldDB" id="A0A5B7CGF2"/>
<feature type="compositionally biased region" description="Basic and acidic residues" evidence="1">
    <location>
        <begin position="19"/>
        <end position="30"/>
    </location>
</feature>
<protein>
    <submittedName>
        <fullName evidence="2">Uncharacterized protein</fullName>
    </submittedName>
</protein>
<sequence>MASSRRGSYHVQEGPSGRADLDLEMDHYDTFRSGSDSSSSKLTAPRTNRENGMETERFDTSWLSTTSIVSNDSVKELPISWLLLAIHNVLDGLLGFGQHSKHKHNARISD</sequence>
<evidence type="ECO:0000313" key="2">
    <source>
        <dbReference type="EMBL" id="MPC08569.1"/>
    </source>
</evidence>
<evidence type="ECO:0000313" key="3">
    <source>
        <dbReference type="Proteomes" id="UP000324222"/>
    </source>
</evidence>
<comment type="caution">
    <text evidence="2">The sequence shown here is derived from an EMBL/GenBank/DDBJ whole genome shotgun (WGS) entry which is preliminary data.</text>
</comment>
<keyword evidence="3" id="KW-1185">Reference proteome</keyword>
<dbReference type="Proteomes" id="UP000324222">
    <property type="component" value="Unassembled WGS sequence"/>
</dbReference>
<name>A0A5B7CGF2_PORTR</name>